<proteinExistence type="predicted"/>
<evidence type="ECO:0000313" key="2">
    <source>
        <dbReference type="Proteomes" id="UP000186684"/>
    </source>
</evidence>
<organism evidence="1 2">
    <name type="scientific">Roseivivax lentus</name>
    <dbReference type="NCBI Taxonomy" id="633194"/>
    <lineage>
        <taxon>Bacteria</taxon>
        <taxon>Pseudomonadati</taxon>
        <taxon>Pseudomonadota</taxon>
        <taxon>Alphaproteobacteria</taxon>
        <taxon>Rhodobacterales</taxon>
        <taxon>Roseobacteraceae</taxon>
        <taxon>Roseivivax</taxon>
    </lineage>
</organism>
<dbReference type="EMBL" id="FTOQ01000005">
    <property type="protein sequence ID" value="SIS87396.1"/>
    <property type="molecule type" value="Genomic_DNA"/>
</dbReference>
<evidence type="ECO:0000313" key="1">
    <source>
        <dbReference type="EMBL" id="SIS87396.1"/>
    </source>
</evidence>
<keyword evidence="2" id="KW-1185">Reference proteome</keyword>
<name>A0A1N7MML9_9RHOB</name>
<accession>A0A1N7MML9</accession>
<dbReference type="STRING" id="633194.SAMN05421759_10513"/>
<dbReference type="Proteomes" id="UP000186684">
    <property type="component" value="Unassembled WGS sequence"/>
</dbReference>
<sequence length="72" mass="7595">MGAMPSAEEQVCLQRVSQETNNGDVTLLGSSFSQAGTEVIVGVGPQMARWQCIAYSDGTTSRPMSLTNEGTL</sequence>
<protein>
    <submittedName>
        <fullName evidence="1">Uncharacterized protein</fullName>
    </submittedName>
</protein>
<dbReference type="AlphaFoldDB" id="A0A1N7MML9"/>
<gene>
    <name evidence="1" type="ORF">SAMN05421759_10513</name>
</gene>
<reference evidence="2" key="1">
    <citation type="submission" date="2017-01" db="EMBL/GenBank/DDBJ databases">
        <authorList>
            <person name="Varghese N."/>
            <person name="Submissions S."/>
        </authorList>
    </citation>
    <scope>NUCLEOTIDE SEQUENCE [LARGE SCALE GENOMIC DNA]</scope>
    <source>
        <strain evidence="2">DSM 29430</strain>
    </source>
</reference>